<name>A0A9D5Q6Q1_9BACT</name>
<keyword evidence="2" id="KW-0560">Oxidoreductase</keyword>
<dbReference type="PANTHER" id="PTHR43639">
    <property type="entry name" value="OXIDOREDUCTASE, SHORT-CHAIN DEHYDROGENASE/REDUCTASE FAMILY (AFU_ORTHOLOGUE AFUA_5G02870)"/>
    <property type="match status" value="1"/>
</dbReference>
<dbReference type="InterPro" id="IPR002347">
    <property type="entry name" value="SDR_fam"/>
</dbReference>
<dbReference type="EMBL" id="WJJP01000525">
    <property type="protein sequence ID" value="MBD3326099.1"/>
    <property type="molecule type" value="Genomic_DNA"/>
</dbReference>
<proteinExistence type="inferred from homology"/>
<feature type="non-terminal residue" evidence="3">
    <location>
        <position position="156"/>
    </location>
</feature>
<reference evidence="3" key="1">
    <citation type="submission" date="2019-11" db="EMBL/GenBank/DDBJ databases">
        <title>Microbial mats filling the niche in hypersaline microbial mats.</title>
        <authorList>
            <person name="Wong H.L."/>
            <person name="Macleod F.I."/>
            <person name="White R.A. III"/>
            <person name="Burns B.P."/>
        </authorList>
    </citation>
    <scope>NUCLEOTIDE SEQUENCE</scope>
    <source>
        <strain evidence="3">Rbin_158</strain>
    </source>
</reference>
<evidence type="ECO:0000313" key="3">
    <source>
        <dbReference type="EMBL" id="MBD3326099.1"/>
    </source>
</evidence>
<evidence type="ECO:0000313" key="4">
    <source>
        <dbReference type="Proteomes" id="UP000649604"/>
    </source>
</evidence>
<protein>
    <submittedName>
        <fullName evidence="3">SDR family NAD(P)-dependent oxidoreductase</fullName>
    </submittedName>
</protein>
<comment type="similarity">
    <text evidence="1">Belongs to the short-chain dehydrogenases/reductases (SDR) family.</text>
</comment>
<dbReference type="PRINTS" id="PR00081">
    <property type="entry name" value="GDHRDH"/>
</dbReference>
<dbReference type="Proteomes" id="UP000649604">
    <property type="component" value="Unassembled WGS sequence"/>
</dbReference>
<dbReference type="InterPro" id="IPR036291">
    <property type="entry name" value="NAD(P)-bd_dom_sf"/>
</dbReference>
<dbReference type="GO" id="GO:0016491">
    <property type="term" value="F:oxidoreductase activity"/>
    <property type="evidence" value="ECO:0007669"/>
    <property type="project" value="UniProtKB-KW"/>
</dbReference>
<gene>
    <name evidence="3" type="ORF">GF339_16050</name>
</gene>
<dbReference type="AlphaFoldDB" id="A0A9D5Q6Q1"/>
<organism evidence="3 4">
    <name type="scientific">candidate division KSB3 bacterium</name>
    <dbReference type="NCBI Taxonomy" id="2044937"/>
    <lineage>
        <taxon>Bacteria</taxon>
        <taxon>candidate division KSB3</taxon>
    </lineage>
</organism>
<dbReference type="SUPFAM" id="SSF51735">
    <property type="entry name" value="NAD(P)-binding Rossmann-fold domains"/>
    <property type="match status" value="1"/>
</dbReference>
<dbReference type="PANTHER" id="PTHR43639:SF1">
    <property type="entry name" value="SHORT-CHAIN DEHYDROGENASE_REDUCTASE FAMILY PROTEIN"/>
    <property type="match status" value="1"/>
</dbReference>
<evidence type="ECO:0000256" key="2">
    <source>
        <dbReference type="ARBA" id="ARBA00023002"/>
    </source>
</evidence>
<dbReference type="Pfam" id="PF00106">
    <property type="entry name" value="adh_short"/>
    <property type="match status" value="1"/>
</dbReference>
<dbReference type="Gene3D" id="3.40.50.720">
    <property type="entry name" value="NAD(P)-binding Rossmann-like Domain"/>
    <property type="match status" value="1"/>
</dbReference>
<accession>A0A9D5Q6Q1</accession>
<evidence type="ECO:0000256" key="1">
    <source>
        <dbReference type="ARBA" id="ARBA00006484"/>
    </source>
</evidence>
<comment type="caution">
    <text evidence="3">The sequence shown here is derived from an EMBL/GenBank/DDBJ whole genome shotgun (WGS) entry which is preliminary data.</text>
</comment>
<sequence length="156" mass="16644">MNMNTFCENAFGLKDRRTVVTGGGRGIGRAIAEALAAMGAEVCIHYYTSKDKAQQVVEAIQADGGKAWAAGADLTDSAATKALFEQVNDRWGALDLLINNAGDLVQRCKIEDFSDELIETVITTNIHTALYSSREAIPLLRKGTKPSIVNVGSIAA</sequence>